<evidence type="ECO:0000256" key="5">
    <source>
        <dbReference type="ARBA" id="ARBA00023242"/>
    </source>
</evidence>
<organism evidence="6 7">
    <name type="scientific">Nyssa sinensis</name>
    <dbReference type="NCBI Taxonomy" id="561372"/>
    <lineage>
        <taxon>Eukaryota</taxon>
        <taxon>Viridiplantae</taxon>
        <taxon>Streptophyta</taxon>
        <taxon>Embryophyta</taxon>
        <taxon>Tracheophyta</taxon>
        <taxon>Spermatophyta</taxon>
        <taxon>Magnoliopsida</taxon>
        <taxon>eudicotyledons</taxon>
        <taxon>Gunneridae</taxon>
        <taxon>Pentapetalae</taxon>
        <taxon>asterids</taxon>
        <taxon>Cornales</taxon>
        <taxon>Nyssaceae</taxon>
        <taxon>Nyssa</taxon>
    </lineage>
</organism>
<comment type="similarity">
    <text evidence="2">Belongs to the fl(2)d family.</text>
</comment>
<dbReference type="GO" id="GO:0006397">
    <property type="term" value="P:mRNA processing"/>
    <property type="evidence" value="ECO:0007669"/>
    <property type="project" value="UniProtKB-KW"/>
</dbReference>
<dbReference type="InterPro" id="IPR033757">
    <property type="entry name" value="WTAP"/>
</dbReference>
<keyword evidence="5" id="KW-0539">Nucleus</keyword>
<dbReference type="GO" id="GO:0008380">
    <property type="term" value="P:RNA splicing"/>
    <property type="evidence" value="ECO:0007669"/>
    <property type="project" value="UniProtKB-KW"/>
</dbReference>
<accession>A0A5J5BUQ8</accession>
<keyword evidence="7" id="KW-1185">Reference proteome</keyword>
<evidence type="ECO:0000256" key="2">
    <source>
        <dbReference type="ARBA" id="ARBA00010313"/>
    </source>
</evidence>
<dbReference type="AlphaFoldDB" id="A0A5J5BUQ8"/>
<dbReference type="PANTHER" id="PTHR15217">
    <property type="entry name" value="WILMS' TUMOR 1-ASSOCIATING PROTEIN"/>
    <property type="match status" value="1"/>
</dbReference>
<evidence type="ECO:0000256" key="4">
    <source>
        <dbReference type="ARBA" id="ARBA00023187"/>
    </source>
</evidence>
<evidence type="ECO:0000313" key="7">
    <source>
        <dbReference type="Proteomes" id="UP000325577"/>
    </source>
</evidence>
<evidence type="ECO:0000256" key="3">
    <source>
        <dbReference type="ARBA" id="ARBA00022664"/>
    </source>
</evidence>
<dbReference type="EMBL" id="CM018032">
    <property type="protein sequence ID" value="KAA8546729.1"/>
    <property type="molecule type" value="Genomic_DNA"/>
</dbReference>
<protein>
    <submittedName>
        <fullName evidence="6">Uncharacterized protein</fullName>
    </submittedName>
</protein>
<dbReference type="GO" id="GO:0005634">
    <property type="term" value="C:nucleus"/>
    <property type="evidence" value="ECO:0007669"/>
    <property type="project" value="UniProtKB-SubCell"/>
</dbReference>
<keyword evidence="3" id="KW-0507">mRNA processing</keyword>
<dbReference type="Proteomes" id="UP000325577">
    <property type="component" value="Linkage Group LG1"/>
</dbReference>
<dbReference type="PANTHER" id="PTHR15217:SF0">
    <property type="entry name" value="PRE-MRNA-SPLICING REGULATOR WTAP"/>
    <property type="match status" value="1"/>
</dbReference>
<name>A0A5J5BUQ8_9ASTE</name>
<proteinExistence type="inferred from homology"/>
<evidence type="ECO:0000313" key="6">
    <source>
        <dbReference type="EMBL" id="KAA8546729.1"/>
    </source>
</evidence>
<sequence>MFDFPSCFRVAGSVEEDDGWIVSVVHDEETNVSQTELEAAKSEIQKWHSSFQYESFIPSGTSPEAKLVANYLQTLKYFEESLQEQLEKAKKREAALIVTFAKREQEIAELKFAVRDLRAQLKPPSMQE</sequence>
<keyword evidence="4" id="KW-0508">mRNA splicing</keyword>
<comment type="subcellular location">
    <subcellularLocation>
        <location evidence="1">Nucleus</location>
    </subcellularLocation>
</comment>
<dbReference type="GO" id="GO:0000381">
    <property type="term" value="P:regulation of alternative mRNA splicing, via spliceosome"/>
    <property type="evidence" value="ECO:0007669"/>
    <property type="project" value="InterPro"/>
</dbReference>
<evidence type="ECO:0000256" key="1">
    <source>
        <dbReference type="ARBA" id="ARBA00004123"/>
    </source>
</evidence>
<dbReference type="OrthoDB" id="1740380at2759"/>
<dbReference type="GO" id="GO:0016556">
    <property type="term" value="P:mRNA modification"/>
    <property type="evidence" value="ECO:0007669"/>
    <property type="project" value="InterPro"/>
</dbReference>
<reference evidence="6 7" key="1">
    <citation type="submission" date="2019-09" db="EMBL/GenBank/DDBJ databases">
        <title>A chromosome-level genome assembly of the Chinese tupelo Nyssa sinensis.</title>
        <authorList>
            <person name="Yang X."/>
            <person name="Kang M."/>
            <person name="Yang Y."/>
            <person name="Xiong H."/>
            <person name="Wang M."/>
            <person name="Zhang Z."/>
            <person name="Wang Z."/>
            <person name="Wu H."/>
            <person name="Ma T."/>
            <person name="Liu J."/>
            <person name="Xi Z."/>
        </authorList>
    </citation>
    <scope>NUCLEOTIDE SEQUENCE [LARGE SCALE GENOMIC DNA]</scope>
    <source>
        <strain evidence="6">J267</strain>
        <tissue evidence="6">Leaf</tissue>
    </source>
</reference>
<gene>
    <name evidence="6" type="ORF">F0562_003134</name>
</gene>